<name>A0A4D9F3Z3_9SAUR</name>
<accession>A0A4D9F3Z3</accession>
<evidence type="ECO:0000313" key="3">
    <source>
        <dbReference type="Proteomes" id="UP000297703"/>
    </source>
</evidence>
<dbReference type="AlphaFoldDB" id="A0A4D9F3Z3"/>
<sequence length="176" mass="19200">MLRLQLHAGVTLAIFKAKWGRSGEHPDNKPKLPVNKVSIALCGSKAAPGLLQFKPFAHIPSATESPPPHPCVLDEQRDPGGGPRPQITGECILPMQRATLQRHGNDDVFCYTGCSSFDTLAHVFCSLLCQVSRLLIPGTYPGIALVTSRFRKGWELFPSPLFCVYHPIQSIASVLC</sequence>
<reference evidence="2 3" key="1">
    <citation type="submission" date="2019-04" db="EMBL/GenBank/DDBJ databases">
        <title>Draft genome of the big-headed turtle Platysternon megacephalum.</title>
        <authorList>
            <person name="Gong S."/>
        </authorList>
    </citation>
    <scope>NUCLEOTIDE SEQUENCE [LARGE SCALE GENOMIC DNA]</scope>
    <source>
        <strain evidence="2">DO16091913</strain>
        <tissue evidence="2">Muscle</tissue>
    </source>
</reference>
<organism evidence="2 3">
    <name type="scientific">Platysternon megacephalum</name>
    <name type="common">big-headed turtle</name>
    <dbReference type="NCBI Taxonomy" id="55544"/>
    <lineage>
        <taxon>Eukaryota</taxon>
        <taxon>Metazoa</taxon>
        <taxon>Chordata</taxon>
        <taxon>Craniata</taxon>
        <taxon>Vertebrata</taxon>
        <taxon>Euteleostomi</taxon>
        <taxon>Archelosauria</taxon>
        <taxon>Testudinata</taxon>
        <taxon>Testudines</taxon>
        <taxon>Cryptodira</taxon>
        <taxon>Durocryptodira</taxon>
        <taxon>Testudinoidea</taxon>
        <taxon>Platysternidae</taxon>
        <taxon>Platysternon</taxon>
    </lineage>
</organism>
<evidence type="ECO:0000256" key="1">
    <source>
        <dbReference type="SAM" id="MobiDB-lite"/>
    </source>
</evidence>
<evidence type="ECO:0000313" key="2">
    <source>
        <dbReference type="EMBL" id="TFK14182.1"/>
    </source>
</evidence>
<gene>
    <name evidence="2" type="ORF">DR999_PMT02630</name>
</gene>
<proteinExistence type="predicted"/>
<keyword evidence="3" id="KW-1185">Reference proteome</keyword>
<dbReference type="Proteomes" id="UP000297703">
    <property type="component" value="Unassembled WGS sequence"/>
</dbReference>
<feature type="region of interest" description="Disordered" evidence="1">
    <location>
        <begin position="64"/>
        <end position="83"/>
    </location>
</feature>
<dbReference type="EMBL" id="QXTE01000013">
    <property type="protein sequence ID" value="TFK14182.1"/>
    <property type="molecule type" value="Genomic_DNA"/>
</dbReference>
<protein>
    <submittedName>
        <fullName evidence="2">Multiple epidermal growth factor-like domains protein 6</fullName>
    </submittedName>
</protein>
<comment type="caution">
    <text evidence="2">The sequence shown here is derived from an EMBL/GenBank/DDBJ whole genome shotgun (WGS) entry which is preliminary data.</text>
</comment>
<reference evidence="2 3" key="2">
    <citation type="submission" date="2019-04" db="EMBL/GenBank/DDBJ databases">
        <title>The genome sequence of big-headed turtle.</title>
        <authorList>
            <person name="Gong S."/>
        </authorList>
    </citation>
    <scope>NUCLEOTIDE SEQUENCE [LARGE SCALE GENOMIC DNA]</scope>
    <source>
        <strain evidence="2">DO16091913</strain>
        <tissue evidence="2">Muscle</tissue>
    </source>
</reference>